<gene>
    <name evidence="3" type="ORF">GKJPGBOP_00567</name>
</gene>
<dbReference type="Pfam" id="PF13581">
    <property type="entry name" value="HATPase_c_2"/>
    <property type="match status" value="1"/>
</dbReference>
<dbReference type="InterPro" id="IPR003594">
    <property type="entry name" value="HATPase_dom"/>
</dbReference>
<dbReference type="Gene3D" id="3.30.565.10">
    <property type="entry name" value="Histidine kinase-like ATPase, C-terminal domain"/>
    <property type="match status" value="1"/>
</dbReference>
<accession>A0A401VV20</accession>
<organism evidence="3 4">
    <name type="scientific">Streptomyces paromomycinus</name>
    <name type="common">Streptomyces rimosus subsp. paromomycinus</name>
    <dbReference type="NCBI Taxonomy" id="92743"/>
    <lineage>
        <taxon>Bacteria</taxon>
        <taxon>Bacillati</taxon>
        <taxon>Actinomycetota</taxon>
        <taxon>Actinomycetes</taxon>
        <taxon>Kitasatosporales</taxon>
        <taxon>Streptomycetaceae</taxon>
        <taxon>Streptomyces</taxon>
    </lineage>
</organism>
<dbReference type="SUPFAM" id="SSF55874">
    <property type="entry name" value="ATPase domain of HSP90 chaperone/DNA topoisomerase II/histidine kinase"/>
    <property type="match status" value="1"/>
</dbReference>
<evidence type="ECO:0000313" key="4">
    <source>
        <dbReference type="Proteomes" id="UP000286746"/>
    </source>
</evidence>
<evidence type="ECO:0000259" key="2">
    <source>
        <dbReference type="Pfam" id="PF13581"/>
    </source>
</evidence>
<dbReference type="AlphaFoldDB" id="A0A401VV20"/>
<comment type="caution">
    <text evidence="3">The sequence shown here is derived from an EMBL/GenBank/DDBJ whole genome shotgun (WGS) entry which is preliminary data.</text>
</comment>
<dbReference type="EMBL" id="BHZD01000001">
    <property type="protein sequence ID" value="GCD40914.1"/>
    <property type="molecule type" value="Genomic_DNA"/>
</dbReference>
<evidence type="ECO:0000256" key="1">
    <source>
        <dbReference type="ARBA" id="ARBA00022527"/>
    </source>
</evidence>
<dbReference type="InterPro" id="IPR036890">
    <property type="entry name" value="HATPase_C_sf"/>
</dbReference>
<keyword evidence="4" id="KW-1185">Reference proteome</keyword>
<keyword evidence="1" id="KW-0808">Transferase</keyword>
<evidence type="ECO:0000313" key="3">
    <source>
        <dbReference type="EMBL" id="GCD40914.1"/>
    </source>
</evidence>
<dbReference type="RefSeq" id="WP_170251514.1">
    <property type="nucleotide sequence ID" value="NZ_BHZD01000001.1"/>
</dbReference>
<dbReference type="InterPro" id="IPR050267">
    <property type="entry name" value="Anti-sigma-factor_SerPK"/>
</dbReference>
<keyword evidence="1" id="KW-0723">Serine/threonine-protein kinase</keyword>
<sequence length="138" mass="15198">MRTRRRARVRTTRVEYLLPHAHETVFWARWLTAAFLTRDATAAPCPADPADAFLIVTELVANVTRHTRSSCRLRLCFQDGTLTVEVSDDCPDRPRLRPAGDGEESGRGLLIVYALAHTLDVLDGPAGGKTIRATLSTG</sequence>
<dbReference type="PANTHER" id="PTHR35526:SF3">
    <property type="entry name" value="ANTI-SIGMA-F FACTOR RSBW"/>
    <property type="match status" value="1"/>
</dbReference>
<dbReference type="Proteomes" id="UP000286746">
    <property type="component" value="Unassembled WGS sequence"/>
</dbReference>
<reference evidence="3 4" key="1">
    <citation type="submission" date="2018-11" db="EMBL/GenBank/DDBJ databases">
        <title>Whole genome sequence of Streptomyces paromomycinus NBRC 15454(T).</title>
        <authorList>
            <person name="Komaki H."/>
            <person name="Tamura T."/>
        </authorList>
    </citation>
    <scope>NUCLEOTIDE SEQUENCE [LARGE SCALE GENOMIC DNA]</scope>
    <source>
        <strain evidence="3 4">NBRC 15454</strain>
    </source>
</reference>
<proteinExistence type="predicted"/>
<dbReference type="PANTHER" id="PTHR35526">
    <property type="entry name" value="ANTI-SIGMA-F FACTOR RSBW-RELATED"/>
    <property type="match status" value="1"/>
</dbReference>
<name>A0A401VV20_STREY</name>
<dbReference type="GO" id="GO:0004674">
    <property type="term" value="F:protein serine/threonine kinase activity"/>
    <property type="evidence" value="ECO:0007669"/>
    <property type="project" value="UniProtKB-KW"/>
</dbReference>
<keyword evidence="1" id="KW-0418">Kinase</keyword>
<protein>
    <submittedName>
        <fullName evidence="3">ATPase</fullName>
    </submittedName>
</protein>
<dbReference type="CDD" id="cd16936">
    <property type="entry name" value="HATPase_RsbW-like"/>
    <property type="match status" value="1"/>
</dbReference>
<feature type="domain" description="Histidine kinase/HSP90-like ATPase" evidence="2">
    <location>
        <begin position="29"/>
        <end position="134"/>
    </location>
</feature>